<dbReference type="PROSITE" id="PS50089">
    <property type="entry name" value="ZF_RING_2"/>
    <property type="match status" value="1"/>
</dbReference>
<evidence type="ECO:0000259" key="21">
    <source>
        <dbReference type="PROSITE" id="PS50800"/>
    </source>
</evidence>
<keyword evidence="12" id="KW-0238">DNA-binding</keyword>
<dbReference type="Pfam" id="PF02037">
    <property type="entry name" value="SAP"/>
    <property type="match status" value="1"/>
</dbReference>
<keyword evidence="13 18" id="KW-0234">DNA repair</keyword>
<dbReference type="SUPFAM" id="SSF57850">
    <property type="entry name" value="RING/U-box"/>
    <property type="match status" value="1"/>
</dbReference>
<dbReference type="InterPro" id="IPR006642">
    <property type="entry name" value="Rad18_UBZ4"/>
</dbReference>
<dbReference type="EMBL" id="GL445864">
    <property type="protein sequence ID" value="EFN88985.1"/>
    <property type="molecule type" value="Genomic_DNA"/>
</dbReference>
<keyword evidence="9 17" id="KW-0863">Zinc-finger</keyword>
<dbReference type="GO" id="GO:0061630">
    <property type="term" value="F:ubiquitin protein ligase activity"/>
    <property type="evidence" value="ECO:0007669"/>
    <property type="project" value="UniProtKB-EC"/>
</dbReference>
<dbReference type="InterPro" id="IPR001841">
    <property type="entry name" value="Znf_RING"/>
</dbReference>
<evidence type="ECO:0000313" key="24">
    <source>
        <dbReference type="Proteomes" id="UP000008237"/>
    </source>
</evidence>
<feature type="domain" description="RING-type" evidence="20">
    <location>
        <begin position="24"/>
        <end position="62"/>
    </location>
</feature>
<evidence type="ECO:0000256" key="12">
    <source>
        <dbReference type="ARBA" id="ARBA00023125"/>
    </source>
</evidence>
<evidence type="ECO:0000256" key="3">
    <source>
        <dbReference type="ARBA" id="ARBA00004906"/>
    </source>
</evidence>
<dbReference type="GO" id="GO:0006301">
    <property type="term" value="P:DNA damage tolerance"/>
    <property type="evidence" value="ECO:0007669"/>
    <property type="project" value="InterPro"/>
</dbReference>
<organism evidence="24">
    <name type="scientific">Harpegnathos saltator</name>
    <name type="common">Jerdon's jumping ant</name>
    <dbReference type="NCBI Taxonomy" id="610380"/>
    <lineage>
        <taxon>Eukaryota</taxon>
        <taxon>Metazoa</taxon>
        <taxon>Ecdysozoa</taxon>
        <taxon>Arthropoda</taxon>
        <taxon>Hexapoda</taxon>
        <taxon>Insecta</taxon>
        <taxon>Pterygota</taxon>
        <taxon>Neoptera</taxon>
        <taxon>Endopterygota</taxon>
        <taxon>Hymenoptera</taxon>
        <taxon>Apocrita</taxon>
        <taxon>Aculeata</taxon>
        <taxon>Formicoidea</taxon>
        <taxon>Formicidae</taxon>
        <taxon>Ponerinae</taxon>
        <taxon>Ponerini</taxon>
        <taxon>Harpegnathos</taxon>
    </lineage>
</organism>
<dbReference type="Gene3D" id="3.30.160.60">
    <property type="entry name" value="Classic Zinc Finger"/>
    <property type="match status" value="1"/>
</dbReference>
<evidence type="ECO:0000256" key="11">
    <source>
        <dbReference type="ARBA" id="ARBA00022833"/>
    </source>
</evidence>
<evidence type="ECO:0000256" key="15">
    <source>
        <dbReference type="ARBA" id="ARBA00031783"/>
    </source>
</evidence>
<dbReference type="PANTHER" id="PTHR14134:SF2">
    <property type="entry name" value="E3 UBIQUITIN-PROTEIN LIGASE RAD18"/>
    <property type="match status" value="1"/>
</dbReference>
<dbReference type="InterPro" id="IPR017907">
    <property type="entry name" value="Znf_RING_CS"/>
</dbReference>
<proteinExistence type="inferred from homology"/>
<protein>
    <recommendedName>
        <fullName evidence="5">RING-type E3 ubiquitin transferase</fullName>
        <ecNumber evidence="5">2.3.2.27</ecNumber>
    </recommendedName>
    <alternativeName>
        <fullName evidence="15 16">RING-type E3 ubiquitin transferase RAD18</fullName>
    </alternativeName>
</protein>
<dbReference type="GO" id="GO:0097505">
    <property type="term" value="C:Rad6-Rad18 complex"/>
    <property type="evidence" value="ECO:0007669"/>
    <property type="project" value="TreeGrafter"/>
</dbReference>
<evidence type="ECO:0000259" key="20">
    <source>
        <dbReference type="PROSITE" id="PS50089"/>
    </source>
</evidence>
<keyword evidence="11" id="KW-0862">Zinc</keyword>
<dbReference type="PROSITE" id="PS51908">
    <property type="entry name" value="ZF_UBZ4"/>
    <property type="match status" value="1"/>
</dbReference>
<dbReference type="InterPro" id="IPR003034">
    <property type="entry name" value="SAP_dom"/>
</dbReference>
<keyword evidence="10" id="KW-0833">Ubl conjugation pathway</keyword>
<dbReference type="SMART" id="SM00734">
    <property type="entry name" value="ZnF_Rad18"/>
    <property type="match status" value="1"/>
</dbReference>
<comment type="catalytic activity">
    <reaction evidence="1">
        <text>S-ubiquitinyl-[E2 ubiquitin-conjugating enzyme]-L-cysteine + [acceptor protein]-L-lysine = [E2 ubiquitin-conjugating enzyme]-L-cysteine + N(6)-ubiquitinyl-[acceptor protein]-L-lysine.</text>
        <dbReference type="EC" id="2.3.2.27"/>
    </reaction>
</comment>
<dbReference type="FunFam" id="3.30.40.10:FF:000172">
    <property type="entry name" value="E3 ubiquitin-protein ligase RAD18"/>
    <property type="match status" value="1"/>
</dbReference>
<feature type="domain" description="UBZ4-type" evidence="22">
    <location>
        <begin position="193"/>
        <end position="220"/>
    </location>
</feature>
<evidence type="ECO:0000256" key="8">
    <source>
        <dbReference type="ARBA" id="ARBA00022763"/>
    </source>
</evidence>
<comment type="subcellular location">
    <subcellularLocation>
        <location evidence="2">Nucleus</location>
    </subcellularLocation>
</comment>
<keyword evidence="14" id="KW-0539">Nucleus</keyword>
<evidence type="ECO:0000256" key="9">
    <source>
        <dbReference type="ARBA" id="ARBA00022771"/>
    </source>
</evidence>
<dbReference type="UniPathway" id="UPA00143"/>
<dbReference type="CDD" id="cd16529">
    <property type="entry name" value="RING-HC_RAD18"/>
    <property type="match status" value="1"/>
</dbReference>
<dbReference type="GO" id="GO:0003697">
    <property type="term" value="F:single-stranded DNA binding"/>
    <property type="evidence" value="ECO:0007669"/>
    <property type="project" value="InterPro"/>
</dbReference>
<gene>
    <name evidence="23" type="ORF">EAI_11777</name>
</gene>
<evidence type="ECO:0000313" key="23">
    <source>
        <dbReference type="EMBL" id="EFN88985.1"/>
    </source>
</evidence>
<dbReference type="STRING" id="610380.E2B5P2"/>
<evidence type="ECO:0000256" key="5">
    <source>
        <dbReference type="ARBA" id="ARBA00012483"/>
    </source>
</evidence>
<reference evidence="23 24" key="1">
    <citation type="journal article" date="2010" name="Science">
        <title>Genomic comparison of the ants Camponotus floridanus and Harpegnathos saltator.</title>
        <authorList>
            <person name="Bonasio R."/>
            <person name="Zhang G."/>
            <person name="Ye C."/>
            <person name="Mutti N.S."/>
            <person name="Fang X."/>
            <person name="Qin N."/>
            <person name="Donahue G."/>
            <person name="Yang P."/>
            <person name="Li Q."/>
            <person name="Li C."/>
            <person name="Zhang P."/>
            <person name="Huang Z."/>
            <person name="Berger S.L."/>
            <person name="Reinberg D."/>
            <person name="Wang J."/>
            <person name="Liebig J."/>
        </authorList>
    </citation>
    <scope>NUCLEOTIDE SEQUENCE [LARGE SCALE GENOMIC DNA]</scope>
    <source>
        <strain evidence="23 24">R22 G/1</strain>
    </source>
</reference>
<dbReference type="GO" id="GO:0005634">
    <property type="term" value="C:nucleus"/>
    <property type="evidence" value="ECO:0007669"/>
    <property type="project" value="UniProtKB-SubCell"/>
</dbReference>
<feature type="region of interest" description="Disordered" evidence="19">
    <location>
        <begin position="681"/>
        <end position="718"/>
    </location>
</feature>
<dbReference type="Gene3D" id="3.30.40.10">
    <property type="entry name" value="Zinc/RING finger domain, C3HC4 (zinc finger)"/>
    <property type="match status" value="1"/>
</dbReference>
<feature type="compositionally biased region" description="Basic residues" evidence="19">
    <location>
        <begin position="706"/>
        <end position="718"/>
    </location>
</feature>
<dbReference type="SMART" id="SM00513">
    <property type="entry name" value="SAP"/>
    <property type="match status" value="1"/>
</dbReference>
<evidence type="ECO:0000256" key="13">
    <source>
        <dbReference type="ARBA" id="ARBA00023204"/>
    </source>
</evidence>
<evidence type="ECO:0000256" key="4">
    <source>
        <dbReference type="ARBA" id="ARBA00009506"/>
    </source>
</evidence>
<name>E2B5P2_HARSA</name>
<dbReference type="PANTHER" id="PTHR14134">
    <property type="entry name" value="E3 UBIQUITIN-PROTEIN LIGASE RAD18"/>
    <property type="match status" value="1"/>
</dbReference>
<dbReference type="PROSITE" id="PS00518">
    <property type="entry name" value="ZF_RING_1"/>
    <property type="match status" value="1"/>
</dbReference>
<dbReference type="OrthoDB" id="6499288at2759"/>
<dbReference type="GO" id="GO:0008270">
    <property type="term" value="F:zinc ion binding"/>
    <property type="evidence" value="ECO:0007669"/>
    <property type="project" value="UniProtKB-KW"/>
</dbReference>
<dbReference type="Proteomes" id="UP000008237">
    <property type="component" value="Unassembled WGS sequence"/>
</dbReference>
<evidence type="ECO:0000256" key="16">
    <source>
        <dbReference type="ARBA" id="ARBA00082369"/>
    </source>
</evidence>
<feature type="compositionally biased region" description="Low complexity" evidence="19">
    <location>
        <begin position="164"/>
        <end position="176"/>
    </location>
</feature>
<evidence type="ECO:0000256" key="6">
    <source>
        <dbReference type="ARBA" id="ARBA00022679"/>
    </source>
</evidence>
<evidence type="ECO:0000256" key="2">
    <source>
        <dbReference type="ARBA" id="ARBA00004123"/>
    </source>
</evidence>
<dbReference type="InterPro" id="IPR013083">
    <property type="entry name" value="Znf_RING/FYVE/PHD"/>
</dbReference>
<feature type="region of interest" description="Disordered" evidence="19">
    <location>
        <begin position="151"/>
        <end position="176"/>
    </location>
</feature>
<dbReference type="InParanoid" id="E2B5P2"/>
<keyword evidence="24" id="KW-1185">Reference proteome</keyword>
<keyword evidence="6" id="KW-0808">Transferase</keyword>
<evidence type="ECO:0000259" key="22">
    <source>
        <dbReference type="PROSITE" id="PS51908"/>
    </source>
</evidence>
<keyword evidence="7" id="KW-0479">Metal-binding</keyword>
<dbReference type="GO" id="GO:0006513">
    <property type="term" value="P:protein monoubiquitination"/>
    <property type="evidence" value="ECO:0007669"/>
    <property type="project" value="InterPro"/>
</dbReference>
<evidence type="ECO:0000256" key="18">
    <source>
        <dbReference type="PROSITE-ProRule" id="PRU01256"/>
    </source>
</evidence>
<evidence type="ECO:0000256" key="14">
    <source>
        <dbReference type="ARBA" id="ARBA00023242"/>
    </source>
</evidence>
<sequence>MNDTVCIINCISILFQNIEELLTCGICYEYLDTSVVTLCSHNYCSFCIRKYLHYKTQCPTCSVETFEKDLRKNNILDEIIVQYKSMKEKLKKEYHKEIEAVKDENSEDACSVNDFECKKEIEFSDAISNASGILSKLPDSPLQSTAIISTPHAQKVHKRHQDVSSPSTSLSSKIPSMFTPKSKKSFRNENCKVVECPVCKVDVSENNINKHLDDCLKRESTKDQPKKVESKRKPLAKLVLSLMKDSAMRKKLKEFGLSSQGDKKILRNRLQRYIVLYNAECDKVHPRPVSELIKQCEEEENLEKNIQKPSNRLNVNRNMEQNIIEQQREIYLRENKGSFDQLISKIKTAGNSRKLPIKRNILSAENFDSEDCRETNIMVKDSEKNDLTLMNSYIDDSDSNTYCPLQTYSSENPVNFLSVELSSSSDDNSNRYVPASKQNTSNVSCNINLSSVSSTMKTENLRTELSLEKTSIYKEIATHLPNDATNVFHTEERDILENRADIHTKESRLELTKIGSKGRKEAELFTGRNRDSVRYNQKKHDIHLNSADQWEEELRHEITDSIVRDIKHETKDIDDAVDQLNEESKQQLIHNVREYVPDRKKFEKENMKTADEKNFASVLTRSRDNINVLRKRERDMTLTLSDDERIGDRSISVKKSARFGLSETVGFNNGNFGENTLQVEEESQEKVQSRATCAKSINTSSVSRSTRLRSKINSNRKK</sequence>
<evidence type="ECO:0000256" key="17">
    <source>
        <dbReference type="PROSITE-ProRule" id="PRU00175"/>
    </source>
</evidence>
<dbReference type="AlphaFoldDB" id="E2B5P2"/>
<evidence type="ECO:0000256" key="19">
    <source>
        <dbReference type="SAM" id="MobiDB-lite"/>
    </source>
</evidence>
<evidence type="ECO:0000256" key="10">
    <source>
        <dbReference type="ARBA" id="ARBA00022786"/>
    </source>
</evidence>
<comment type="similarity">
    <text evidence="4">Belongs to the RAD18 family.</text>
</comment>
<feature type="domain" description="SAP" evidence="21">
    <location>
        <begin position="240"/>
        <end position="274"/>
    </location>
</feature>
<dbReference type="EC" id="2.3.2.27" evidence="5"/>
<dbReference type="PROSITE" id="PS50800">
    <property type="entry name" value="SAP"/>
    <property type="match status" value="1"/>
</dbReference>
<dbReference type="GO" id="GO:0006281">
    <property type="term" value="P:DNA repair"/>
    <property type="evidence" value="ECO:0007669"/>
    <property type="project" value="UniProtKB-KW"/>
</dbReference>
<dbReference type="Pfam" id="PF13923">
    <property type="entry name" value="zf-C3HC4_2"/>
    <property type="match status" value="1"/>
</dbReference>
<dbReference type="OMA" id="MWSTEYV"/>
<accession>E2B5P2</accession>
<evidence type="ECO:0000256" key="7">
    <source>
        <dbReference type="ARBA" id="ARBA00022723"/>
    </source>
</evidence>
<dbReference type="SMART" id="SM00184">
    <property type="entry name" value="RING"/>
    <property type="match status" value="1"/>
</dbReference>
<dbReference type="InterPro" id="IPR039577">
    <property type="entry name" value="Rad18"/>
</dbReference>
<evidence type="ECO:0000256" key="1">
    <source>
        <dbReference type="ARBA" id="ARBA00000900"/>
    </source>
</evidence>
<comment type="pathway">
    <text evidence="3">Protein modification; protein ubiquitination.</text>
</comment>
<keyword evidence="8 18" id="KW-0227">DNA damage</keyword>